<protein>
    <recommendedName>
        <fullName evidence="15">Virulence sensor protein BvgS</fullName>
        <ecNumber evidence="3">2.7.13.3</ecNumber>
    </recommendedName>
</protein>
<dbReference type="InterPro" id="IPR011006">
    <property type="entry name" value="CheY-like_superfamily"/>
</dbReference>
<sequence length="797" mass="87372">MMEVLKPRDHSPRLGDRLLGISGTIQQRLMRFALIVAGSALLASAALITTTEVLQEQRNLVGNLGALMNLTAEYSQPYLVFNDQRGGRVQLESLLKRQDILGARLLRPDGSELAVVTRVLQPWPQMTPLDMQPPPRWLLGSSVQLRQVVMLDKEMLGYLEVHVSLEPMWAELWTNQAWYVLALLLGLAVSSMIAGRMRRFITAPIAELDRTAEAITVSRQYGLRVNKTSDDEIGHLIDRFNAMLAQIELSDTELRRHRDELEAKVTERTADLRMALAVAEEASSAKTQFLANMSHEIRTPMNGVLGLAQLLLASELSARQREYVEALQHAGEGLLSLLNDVLDFARGESGRIRLEDIPFDLPGTVHEVGFLFSQRAQEKGIRFDCDVAPDVPRFVHGDPLRLRQILSNLVSNAIKFTDNGGVVVRVDARGGDSSGRTRLVFEVIDTGIGIAVEARDRMFAAFSQADDSMSRRFGGSGLGLAICKQLTDLMGGEISLRGRADGGSIFTVVLPFALAAAPGAARSAPEPTAVGAMRVLLVEDNPTNRLVAQAMLEELGGVSVITAYDGMGALEAFRDADLILMDCQMPRLDGYEATRQIREIEHAEGRVPIPIVALTAHALDEERRRCFEVGMNDFLVKPVLLGDLAATLHRHLPDAVIVTPAASARPLPPAAAVAAEVEAEQAPMLDPTRIEDLLASLPGQPQAVFLQRILETFRRTLDTSLTRLQQVDASDLETVRRAAHTLKSAAAQVGAMRLSHTARELEFAARDGNLQRMVALAAYLPAVANLSWQQLKERYPG</sequence>
<dbReference type="SUPFAM" id="SSF47384">
    <property type="entry name" value="Homodimeric domain of signal transducing histidine kinase"/>
    <property type="match status" value="1"/>
</dbReference>
<evidence type="ECO:0000256" key="11">
    <source>
        <dbReference type="ARBA" id="ARBA00022989"/>
    </source>
</evidence>
<reference evidence="23 24" key="1">
    <citation type="submission" date="2018-10" db="EMBL/GenBank/DDBJ databases">
        <title>Genomic Encyclopedia of Type Strains, Phase IV (KMG-IV): sequencing the most valuable type-strain genomes for metagenomic binning, comparative biology and taxonomic classification.</title>
        <authorList>
            <person name="Goeker M."/>
        </authorList>
    </citation>
    <scope>NUCLEOTIDE SEQUENCE [LARGE SCALE GENOMIC DNA]</scope>
    <source>
        <strain evidence="23 24">DSM 26916</strain>
    </source>
</reference>
<evidence type="ECO:0000313" key="23">
    <source>
        <dbReference type="EMBL" id="RLJ68136.1"/>
    </source>
</evidence>
<dbReference type="SUPFAM" id="SSF52172">
    <property type="entry name" value="CheY-like"/>
    <property type="match status" value="1"/>
</dbReference>
<keyword evidence="8" id="KW-0547">Nucleotide-binding</keyword>
<dbReference type="AlphaFoldDB" id="A0A497XLJ5"/>
<feature type="domain" description="Histidine kinase" evidence="19">
    <location>
        <begin position="292"/>
        <end position="514"/>
    </location>
</feature>
<dbReference type="SMART" id="SM00448">
    <property type="entry name" value="REC"/>
    <property type="match status" value="1"/>
</dbReference>
<dbReference type="Gene3D" id="6.10.340.10">
    <property type="match status" value="1"/>
</dbReference>
<dbReference type="InterPro" id="IPR036097">
    <property type="entry name" value="HisK_dim/P_sf"/>
</dbReference>
<dbReference type="InterPro" id="IPR008207">
    <property type="entry name" value="Sig_transdc_His_kin_Hpt_dom"/>
</dbReference>
<dbReference type="Proteomes" id="UP000268908">
    <property type="component" value="Unassembled WGS sequence"/>
</dbReference>
<dbReference type="CDD" id="cd17546">
    <property type="entry name" value="REC_hyHK_CKI1_RcsC-like"/>
    <property type="match status" value="1"/>
</dbReference>
<keyword evidence="9 23" id="KW-0418">Kinase</keyword>
<dbReference type="Gene3D" id="3.30.565.10">
    <property type="entry name" value="Histidine kinase-like ATPase, C-terminal domain"/>
    <property type="match status" value="1"/>
</dbReference>
<dbReference type="InterPro" id="IPR005467">
    <property type="entry name" value="His_kinase_dom"/>
</dbReference>
<evidence type="ECO:0000256" key="15">
    <source>
        <dbReference type="ARBA" id="ARBA00070152"/>
    </source>
</evidence>
<evidence type="ECO:0000256" key="3">
    <source>
        <dbReference type="ARBA" id="ARBA00012438"/>
    </source>
</evidence>
<evidence type="ECO:0000256" key="10">
    <source>
        <dbReference type="ARBA" id="ARBA00022840"/>
    </source>
</evidence>
<keyword evidence="6" id="KW-0808">Transferase</keyword>
<evidence type="ECO:0000256" key="12">
    <source>
        <dbReference type="ARBA" id="ARBA00023012"/>
    </source>
</evidence>
<evidence type="ECO:0000256" key="9">
    <source>
        <dbReference type="ARBA" id="ARBA00022777"/>
    </source>
</evidence>
<keyword evidence="24" id="KW-1185">Reference proteome</keyword>
<dbReference type="PANTHER" id="PTHR45339">
    <property type="entry name" value="HYBRID SIGNAL TRANSDUCTION HISTIDINE KINASE J"/>
    <property type="match status" value="1"/>
</dbReference>
<dbReference type="Gene3D" id="1.10.287.130">
    <property type="match status" value="1"/>
</dbReference>
<evidence type="ECO:0000256" key="2">
    <source>
        <dbReference type="ARBA" id="ARBA00004651"/>
    </source>
</evidence>
<dbReference type="Pfam" id="PF00512">
    <property type="entry name" value="HisKA"/>
    <property type="match status" value="1"/>
</dbReference>
<feature type="transmembrane region" description="Helical" evidence="18">
    <location>
        <begin position="29"/>
        <end position="48"/>
    </location>
</feature>
<feature type="domain" description="Response regulatory" evidence="20">
    <location>
        <begin position="534"/>
        <end position="652"/>
    </location>
</feature>
<feature type="modified residue" description="Phosphohistidine" evidence="16">
    <location>
        <position position="740"/>
    </location>
</feature>
<evidence type="ECO:0000256" key="6">
    <source>
        <dbReference type="ARBA" id="ARBA00022679"/>
    </source>
</evidence>
<dbReference type="PROSITE" id="PS50885">
    <property type="entry name" value="HAMP"/>
    <property type="match status" value="1"/>
</dbReference>
<evidence type="ECO:0000313" key="24">
    <source>
        <dbReference type="Proteomes" id="UP000268908"/>
    </source>
</evidence>
<evidence type="ECO:0000259" key="19">
    <source>
        <dbReference type="PROSITE" id="PS50109"/>
    </source>
</evidence>
<dbReference type="CDD" id="cd16922">
    <property type="entry name" value="HATPase_EvgS-ArcB-TorS-like"/>
    <property type="match status" value="1"/>
</dbReference>
<dbReference type="FunFam" id="1.10.287.130:FF:000004">
    <property type="entry name" value="Ethylene receptor 1"/>
    <property type="match status" value="1"/>
</dbReference>
<dbReference type="InterPro" id="IPR004358">
    <property type="entry name" value="Sig_transdc_His_kin-like_C"/>
</dbReference>
<dbReference type="InterPro" id="IPR003660">
    <property type="entry name" value="HAMP_dom"/>
</dbReference>
<feature type="modified residue" description="4-aspartylphosphate" evidence="17">
    <location>
        <position position="582"/>
    </location>
</feature>
<dbReference type="CDD" id="cd06225">
    <property type="entry name" value="HAMP"/>
    <property type="match status" value="1"/>
</dbReference>
<evidence type="ECO:0000256" key="14">
    <source>
        <dbReference type="ARBA" id="ARBA00058004"/>
    </source>
</evidence>
<evidence type="ECO:0000256" key="18">
    <source>
        <dbReference type="SAM" id="Phobius"/>
    </source>
</evidence>
<dbReference type="PRINTS" id="PR00344">
    <property type="entry name" value="BCTRLSENSOR"/>
</dbReference>
<evidence type="ECO:0000259" key="22">
    <source>
        <dbReference type="PROSITE" id="PS50894"/>
    </source>
</evidence>
<dbReference type="InterPro" id="IPR036641">
    <property type="entry name" value="HPT_dom_sf"/>
</dbReference>
<evidence type="ECO:0000259" key="21">
    <source>
        <dbReference type="PROSITE" id="PS50885"/>
    </source>
</evidence>
<dbReference type="Pfam" id="PF00072">
    <property type="entry name" value="Response_reg"/>
    <property type="match status" value="1"/>
</dbReference>
<dbReference type="InterPro" id="IPR003594">
    <property type="entry name" value="HATPase_dom"/>
</dbReference>
<evidence type="ECO:0000256" key="5">
    <source>
        <dbReference type="ARBA" id="ARBA00022553"/>
    </source>
</evidence>
<evidence type="ECO:0000256" key="13">
    <source>
        <dbReference type="ARBA" id="ARBA00023136"/>
    </source>
</evidence>
<dbReference type="OrthoDB" id="8552871at2"/>
<dbReference type="InterPro" id="IPR036890">
    <property type="entry name" value="HATPase_C_sf"/>
</dbReference>
<dbReference type="Pfam" id="PF01627">
    <property type="entry name" value="Hpt"/>
    <property type="match status" value="1"/>
</dbReference>
<evidence type="ECO:0000256" key="7">
    <source>
        <dbReference type="ARBA" id="ARBA00022692"/>
    </source>
</evidence>
<keyword evidence="4" id="KW-1003">Cell membrane</keyword>
<evidence type="ECO:0000256" key="17">
    <source>
        <dbReference type="PROSITE-ProRule" id="PRU00169"/>
    </source>
</evidence>
<evidence type="ECO:0000256" key="4">
    <source>
        <dbReference type="ARBA" id="ARBA00022475"/>
    </source>
</evidence>
<comment type="function">
    <text evidence="14">Member of the two-component regulatory system BvgS/BvgA. Phosphorylates BvgA via a four-step phosphorelay in response to environmental signals.</text>
</comment>
<feature type="domain" description="HAMP" evidence="21">
    <location>
        <begin position="199"/>
        <end position="252"/>
    </location>
</feature>
<dbReference type="Pfam" id="PF02518">
    <property type="entry name" value="HATPase_c"/>
    <property type="match status" value="1"/>
</dbReference>
<dbReference type="PANTHER" id="PTHR45339:SF1">
    <property type="entry name" value="HYBRID SIGNAL TRANSDUCTION HISTIDINE KINASE J"/>
    <property type="match status" value="1"/>
</dbReference>
<dbReference type="PROSITE" id="PS50109">
    <property type="entry name" value="HIS_KIN"/>
    <property type="match status" value="1"/>
</dbReference>
<dbReference type="EMBL" id="RCCI01000004">
    <property type="protein sequence ID" value="RLJ68136.1"/>
    <property type="molecule type" value="Genomic_DNA"/>
</dbReference>
<dbReference type="GO" id="GO:0005886">
    <property type="term" value="C:plasma membrane"/>
    <property type="evidence" value="ECO:0007669"/>
    <property type="project" value="UniProtKB-SubCell"/>
</dbReference>
<dbReference type="EC" id="2.7.13.3" evidence="3"/>
<dbReference type="InterPro" id="IPR003661">
    <property type="entry name" value="HisK_dim/P_dom"/>
</dbReference>
<dbReference type="Gene3D" id="3.40.50.2300">
    <property type="match status" value="1"/>
</dbReference>
<dbReference type="SMART" id="SM00388">
    <property type="entry name" value="HisKA"/>
    <property type="match status" value="1"/>
</dbReference>
<dbReference type="PROSITE" id="PS50894">
    <property type="entry name" value="HPT"/>
    <property type="match status" value="1"/>
</dbReference>
<dbReference type="SUPFAM" id="SSF158472">
    <property type="entry name" value="HAMP domain-like"/>
    <property type="match status" value="1"/>
</dbReference>
<keyword evidence="5 17" id="KW-0597">Phosphoprotein</keyword>
<keyword evidence="11 18" id="KW-1133">Transmembrane helix</keyword>
<keyword evidence="13 18" id="KW-0472">Membrane</keyword>
<dbReference type="SMART" id="SM00387">
    <property type="entry name" value="HATPase_c"/>
    <property type="match status" value="1"/>
</dbReference>
<dbReference type="SMART" id="SM00304">
    <property type="entry name" value="HAMP"/>
    <property type="match status" value="1"/>
</dbReference>
<dbReference type="Pfam" id="PF00672">
    <property type="entry name" value="HAMP"/>
    <property type="match status" value="1"/>
</dbReference>
<evidence type="ECO:0000259" key="20">
    <source>
        <dbReference type="PROSITE" id="PS50110"/>
    </source>
</evidence>
<feature type="domain" description="HPt" evidence="22">
    <location>
        <begin position="698"/>
        <end position="794"/>
    </location>
</feature>
<proteinExistence type="predicted"/>
<evidence type="ECO:0000256" key="8">
    <source>
        <dbReference type="ARBA" id="ARBA00022741"/>
    </source>
</evidence>
<dbReference type="GO" id="GO:0005524">
    <property type="term" value="F:ATP binding"/>
    <property type="evidence" value="ECO:0007669"/>
    <property type="project" value="UniProtKB-KW"/>
</dbReference>
<dbReference type="FunFam" id="3.30.565.10:FF:000010">
    <property type="entry name" value="Sensor histidine kinase RcsC"/>
    <property type="match status" value="1"/>
</dbReference>
<evidence type="ECO:0000256" key="16">
    <source>
        <dbReference type="PROSITE-ProRule" id="PRU00110"/>
    </source>
</evidence>
<accession>A0A497XLJ5</accession>
<keyword evidence="10" id="KW-0067">ATP-binding</keyword>
<comment type="subcellular location">
    <subcellularLocation>
        <location evidence="2">Cell membrane</location>
        <topology evidence="2">Multi-pass membrane protein</topology>
    </subcellularLocation>
</comment>
<dbReference type="GO" id="GO:0000155">
    <property type="term" value="F:phosphorelay sensor kinase activity"/>
    <property type="evidence" value="ECO:0007669"/>
    <property type="project" value="InterPro"/>
</dbReference>
<dbReference type="SUPFAM" id="SSF47226">
    <property type="entry name" value="Histidine-containing phosphotransfer domain, HPT domain"/>
    <property type="match status" value="1"/>
</dbReference>
<dbReference type="PROSITE" id="PS50110">
    <property type="entry name" value="RESPONSE_REGULATORY"/>
    <property type="match status" value="1"/>
</dbReference>
<dbReference type="SUPFAM" id="SSF55874">
    <property type="entry name" value="ATPase domain of HSP90 chaperone/DNA topoisomerase II/histidine kinase"/>
    <property type="match status" value="1"/>
</dbReference>
<comment type="catalytic activity">
    <reaction evidence="1">
        <text>ATP + protein L-histidine = ADP + protein N-phospho-L-histidine.</text>
        <dbReference type="EC" id="2.7.13.3"/>
    </reaction>
</comment>
<dbReference type="CDD" id="cd00088">
    <property type="entry name" value="HPT"/>
    <property type="match status" value="1"/>
</dbReference>
<evidence type="ECO:0000256" key="1">
    <source>
        <dbReference type="ARBA" id="ARBA00000085"/>
    </source>
</evidence>
<keyword evidence="7 18" id="KW-0812">Transmembrane</keyword>
<gene>
    <name evidence="23" type="ORF">DFR35_0690</name>
</gene>
<organism evidence="23 24">
    <name type="scientific">Sulfurisoma sediminicola</name>
    <dbReference type="NCBI Taxonomy" id="1381557"/>
    <lineage>
        <taxon>Bacteria</taxon>
        <taxon>Pseudomonadati</taxon>
        <taxon>Pseudomonadota</taxon>
        <taxon>Betaproteobacteria</taxon>
        <taxon>Nitrosomonadales</taxon>
        <taxon>Sterolibacteriaceae</taxon>
        <taxon>Sulfurisoma</taxon>
    </lineage>
</organism>
<keyword evidence="12" id="KW-0902">Two-component regulatory system</keyword>
<dbReference type="Gene3D" id="1.20.120.160">
    <property type="entry name" value="HPT domain"/>
    <property type="match status" value="1"/>
</dbReference>
<name>A0A497XLJ5_9PROT</name>
<dbReference type="CDD" id="cd00082">
    <property type="entry name" value="HisKA"/>
    <property type="match status" value="1"/>
</dbReference>
<comment type="caution">
    <text evidence="23">The sequence shown here is derived from an EMBL/GenBank/DDBJ whole genome shotgun (WGS) entry which is preliminary data.</text>
</comment>
<dbReference type="InterPro" id="IPR001789">
    <property type="entry name" value="Sig_transdc_resp-reg_receiver"/>
</dbReference>